<gene>
    <name evidence="11" type="ORF">GCK72_010611</name>
</gene>
<feature type="region of interest" description="Disordered" evidence="9">
    <location>
        <begin position="97"/>
        <end position="116"/>
    </location>
</feature>
<dbReference type="Proteomes" id="UP000483820">
    <property type="component" value="Chromosome III"/>
</dbReference>
<dbReference type="EMBL" id="WUAV01000003">
    <property type="protein sequence ID" value="KAF1762349.1"/>
    <property type="molecule type" value="Genomic_DNA"/>
</dbReference>
<evidence type="ECO:0000256" key="9">
    <source>
        <dbReference type="SAM" id="MobiDB-lite"/>
    </source>
</evidence>
<feature type="transmembrane region" description="Helical" evidence="10">
    <location>
        <begin position="53"/>
        <end position="72"/>
    </location>
</feature>
<dbReference type="InterPro" id="IPR040435">
    <property type="entry name" value="Put_GPCR_Chromadorea"/>
</dbReference>
<dbReference type="GO" id="GO:0005886">
    <property type="term" value="C:plasma membrane"/>
    <property type="evidence" value="ECO:0007669"/>
    <property type="project" value="UniProtKB-SubCell"/>
</dbReference>
<dbReference type="CTD" id="78775007"/>
<proteinExistence type="predicted"/>
<evidence type="ECO:0000256" key="4">
    <source>
        <dbReference type="ARBA" id="ARBA00022989"/>
    </source>
</evidence>
<evidence type="ECO:0000256" key="10">
    <source>
        <dbReference type="SAM" id="Phobius"/>
    </source>
</evidence>
<keyword evidence="7" id="KW-0675">Receptor</keyword>
<evidence type="ECO:0000256" key="1">
    <source>
        <dbReference type="ARBA" id="ARBA00004651"/>
    </source>
</evidence>
<dbReference type="PANTHER" id="PTHR37441:SF3">
    <property type="entry name" value="G-PROTEIN COUPLED RECEPTOR B0244.7-RELATED"/>
    <property type="match status" value="1"/>
</dbReference>
<keyword evidence="8" id="KW-0807">Transducer</keyword>
<keyword evidence="6 10" id="KW-0472">Membrane</keyword>
<dbReference type="GeneID" id="78775007"/>
<dbReference type="AlphaFoldDB" id="A0A6A5H5N8"/>
<keyword evidence="3 10" id="KW-0812">Transmembrane</keyword>
<evidence type="ECO:0000256" key="3">
    <source>
        <dbReference type="ARBA" id="ARBA00022692"/>
    </source>
</evidence>
<comment type="subcellular location">
    <subcellularLocation>
        <location evidence="1">Cell membrane</location>
        <topology evidence="1">Multi-pass membrane protein</topology>
    </subcellularLocation>
</comment>
<keyword evidence="2" id="KW-1003">Cell membrane</keyword>
<evidence type="ECO:0000256" key="2">
    <source>
        <dbReference type="ARBA" id="ARBA00022475"/>
    </source>
</evidence>
<evidence type="ECO:0000256" key="5">
    <source>
        <dbReference type="ARBA" id="ARBA00023040"/>
    </source>
</evidence>
<reference evidence="11 12" key="1">
    <citation type="submission" date="2019-12" db="EMBL/GenBank/DDBJ databases">
        <title>Chromosome-level assembly of the Caenorhabditis remanei genome.</title>
        <authorList>
            <person name="Teterina A.A."/>
            <person name="Willis J.H."/>
            <person name="Phillips P.C."/>
        </authorList>
    </citation>
    <scope>NUCLEOTIDE SEQUENCE [LARGE SCALE GENOMIC DNA]</scope>
    <source>
        <strain evidence="11 12">PX506</strain>
        <tissue evidence="11">Whole organism</tissue>
    </source>
</reference>
<keyword evidence="5" id="KW-0297">G-protein coupled receptor</keyword>
<evidence type="ECO:0000256" key="8">
    <source>
        <dbReference type="ARBA" id="ARBA00023224"/>
    </source>
</evidence>
<evidence type="ECO:0000313" key="11">
    <source>
        <dbReference type="EMBL" id="KAF1762349.1"/>
    </source>
</evidence>
<sequence>MTGVKRKLFGGFFAFGTMAVFEISSAIMLVNSVSSQNQDMDPCSMLQASGDRLQFVISCVVLTLVWTIGLFIDPIFTLSFDPLFSETVTRHYSLMKSRISKKKKKEEKTQSDTGYQ</sequence>
<organism evidence="11 12">
    <name type="scientific">Caenorhabditis remanei</name>
    <name type="common">Caenorhabditis vulgaris</name>
    <dbReference type="NCBI Taxonomy" id="31234"/>
    <lineage>
        <taxon>Eukaryota</taxon>
        <taxon>Metazoa</taxon>
        <taxon>Ecdysozoa</taxon>
        <taxon>Nematoda</taxon>
        <taxon>Chromadorea</taxon>
        <taxon>Rhabditida</taxon>
        <taxon>Rhabditina</taxon>
        <taxon>Rhabditomorpha</taxon>
        <taxon>Rhabditoidea</taxon>
        <taxon>Rhabditidae</taxon>
        <taxon>Peloderinae</taxon>
        <taxon>Caenorhabditis</taxon>
    </lineage>
</organism>
<name>A0A6A5H5N8_CAERE</name>
<evidence type="ECO:0000313" key="12">
    <source>
        <dbReference type="Proteomes" id="UP000483820"/>
    </source>
</evidence>
<dbReference type="PANTHER" id="PTHR37441">
    <property type="entry name" value="PROTEIN CBG16518"/>
    <property type="match status" value="1"/>
</dbReference>
<dbReference type="GO" id="GO:0004930">
    <property type="term" value="F:G protein-coupled receptor activity"/>
    <property type="evidence" value="ECO:0007669"/>
    <property type="project" value="UniProtKB-KW"/>
</dbReference>
<dbReference type="RefSeq" id="XP_053587527.1">
    <property type="nucleotide sequence ID" value="XM_053727950.1"/>
</dbReference>
<accession>A0A6A5H5N8</accession>
<comment type="caution">
    <text evidence="11">The sequence shown here is derived from an EMBL/GenBank/DDBJ whole genome shotgun (WGS) entry which is preliminary data.</text>
</comment>
<dbReference type="KEGG" id="crq:GCK72_010611"/>
<keyword evidence="4 10" id="KW-1133">Transmembrane helix</keyword>
<feature type="transmembrane region" description="Helical" evidence="10">
    <location>
        <begin position="12"/>
        <end position="33"/>
    </location>
</feature>
<evidence type="ECO:0000256" key="6">
    <source>
        <dbReference type="ARBA" id="ARBA00023136"/>
    </source>
</evidence>
<evidence type="ECO:0000256" key="7">
    <source>
        <dbReference type="ARBA" id="ARBA00023170"/>
    </source>
</evidence>
<protein>
    <submittedName>
        <fullName evidence="11">Uncharacterized protein</fullName>
    </submittedName>
</protein>